<gene>
    <name evidence="2" type="ORF">NQ318_008659</name>
</gene>
<accession>A0AAV8XKE0</accession>
<feature type="region of interest" description="Disordered" evidence="1">
    <location>
        <begin position="1"/>
        <end position="39"/>
    </location>
</feature>
<protein>
    <submittedName>
        <fullName evidence="2">Uncharacterized protein</fullName>
    </submittedName>
</protein>
<dbReference type="Proteomes" id="UP001162162">
    <property type="component" value="Unassembled WGS sequence"/>
</dbReference>
<keyword evidence="3" id="KW-1185">Reference proteome</keyword>
<name>A0AAV8XKE0_9CUCU</name>
<organism evidence="2 3">
    <name type="scientific">Aromia moschata</name>
    <dbReference type="NCBI Taxonomy" id="1265417"/>
    <lineage>
        <taxon>Eukaryota</taxon>
        <taxon>Metazoa</taxon>
        <taxon>Ecdysozoa</taxon>
        <taxon>Arthropoda</taxon>
        <taxon>Hexapoda</taxon>
        <taxon>Insecta</taxon>
        <taxon>Pterygota</taxon>
        <taxon>Neoptera</taxon>
        <taxon>Endopterygota</taxon>
        <taxon>Coleoptera</taxon>
        <taxon>Polyphaga</taxon>
        <taxon>Cucujiformia</taxon>
        <taxon>Chrysomeloidea</taxon>
        <taxon>Cerambycidae</taxon>
        <taxon>Cerambycinae</taxon>
        <taxon>Callichromatini</taxon>
        <taxon>Aromia</taxon>
    </lineage>
</organism>
<evidence type="ECO:0000313" key="2">
    <source>
        <dbReference type="EMBL" id="KAJ8938906.1"/>
    </source>
</evidence>
<dbReference type="EMBL" id="JAPWTK010000521">
    <property type="protein sequence ID" value="KAJ8938906.1"/>
    <property type="molecule type" value="Genomic_DNA"/>
</dbReference>
<sequence>MIQHPDFGKGRQKYNPQSGLRRRRGVNPEPTLLGTPLVATSGSSIDHPLVIIDRSDVVASVSGRNVEMYLSTVGMPSIGHITPLSSSVG</sequence>
<proteinExistence type="predicted"/>
<dbReference type="AlphaFoldDB" id="A0AAV8XKE0"/>
<reference evidence="2" key="1">
    <citation type="journal article" date="2023" name="Insect Mol. Biol.">
        <title>Genome sequencing provides insights into the evolution of gene families encoding plant cell wall-degrading enzymes in longhorned beetles.</title>
        <authorList>
            <person name="Shin N.R."/>
            <person name="Okamura Y."/>
            <person name="Kirsch R."/>
            <person name="Pauchet Y."/>
        </authorList>
    </citation>
    <scope>NUCLEOTIDE SEQUENCE</scope>
    <source>
        <strain evidence="2">AMC_N1</strain>
    </source>
</reference>
<comment type="caution">
    <text evidence="2">The sequence shown here is derived from an EMBL/GenBank/DDBJ whole genome shotgun (WGS) entry which is preliminary data.</text>
</comment>
<evidence type="ECO:0000313" key="3">
    <source>
        <dbReference type="Proteomes" id="UP001162162"/>
    </source>
</evidence>
<evidence type="ECO:0000256" key="1">
    <source>
        <dbReference type="SAM" id="MobiDB-lite"/>
    </source>
</evidence>